<dbReference type="AlphaFoldDB" id="A0A097CRN4"/>
<gene>
    <name evidence="3" type="ORF">VASRM7_70</name>
</gene>
<keyword evidence="2" id="KW-1133">Transmembrane helix</keyword>
<evidence type="ECO:0000313" key="3">
    <source>
        <dbReference type="EMBL" id="AIS85308.1"/>
    </source>
</evidence>
<accession>A0A097CRN4</accession>
<evidence type="ECO:0000256" key="1">
    <source>
        <dbReference type="SAM" id="MobiDB-lite"/>
    </source>
</evidence>
<sequence length="296" mass="30347">MTQPDDVTQALPTQQMPPAPPAHPRTPSASTEEPTVSLHGGEPTVSLGGGEPTVSLDQTVRRMAPNLGATDEDLTVSLGPAGMTTYAPTATGAYAVTHPGQATAAQVAFDTVRTTGAQPGGGAFAAPITGPGGELRFGPGVPAGPPPAPAWPTPVPAPRPRSAWRRLVSVLSTLLTLALIAAVGLWIWQRLDPLEIGEVSIVVPRPAGARCDVTVDVVATVHTNGRAGTIEYQWLRSGSAPGALLRERVGPGQRTVELTLRWSFSGVGSTTETATVNIVSPSSAQAVTEVAYACPG</sequence>
<evidence type="ECO:0000256" key="2">
    <source>
        <dbReference type="SAM" id="Phobius"/>
    </source>
</evidence>
<feature type="region of interest" description="Disordered" evidence="1">
    <location>
        <begin position="1"/>
        <end position="52"/>
    </location>
</feature>
<proteinExistence type="predicted"/>
<feature type="transmembrane region" description="Helical" evidence="2">
    <location>
        <begin position="167"/>
        <end position="188"/>
    </location>
</feature>
<dbReference type="EMBL" id="KF826628">
    <property type="protein sequence ID" value="AIS85308.1"/>
    <property type="molecule type" value="Genomic_DNA"/>
</dbReference>
<keyword evidence="2" id="KW-0472">Membrane</keyword>
<feature type="compositionally biased region" description="Pro residues" evidence="1">
    <location>
        <begin position="15"/>
        <end position="24"/>
    </location>
</feature>
<reference evidence="3" key="1">
    <citation type="journal article" date="2016" name="Appl. Microbiol. Biotechnol.">
        <title>Anti-MRSA and anti-TB metabolites from marine-derived Verrucosispora sp. MS100047.</title>
        <authorList>
            <person name="Huang P."/>
            <person name="Xie F."/>
            <person name="Ren B."/>
            <person name="Wang Q."/>
            <person name="Wang J."/>
            <person name="Wang Q."/>
            <person name="Abdel-Mageed W.M."/>
            <person name="Liu M."/>
            <person name="Han J."/>
            <person name="Oyeleye A."/>
            <person name="Shen J."/>
            <person name="Song F."/>
            <person name="Dai H."/>
            <person name="Liu X."/>
            <person name="Zhang L."/>
        </authorList>
    </citation>
    <scope>NUCLEOTIDE SEQUENCE</scope>
    <source>
        <strain evidence="3">MS100047</strain>
    </source>
</reference>
<keyword evidence="2" id="KW-0812">Transmembrane</keyword>
<organism evidence="3">
    <name type="scientific">Verrucosispora sp. MS100047</name>
    <dbReference type="NCBI Taxonomy" id="1410949"/>
    <lineage>
        <taxon>Bacteria</taxon>
        <taxon>Bacillati</taxon>
        <taxon>Actinomycetota</taxon>
        <taxon>Actinomycetes</taxon>
        <taxon>Micromonosporales</taxon>
        <taxon>Micromonosporaceae</taxon>
        <taxon>Micromonospora</taxon>
    </lineage>
</organism>
<name>A0A097CRN4_9ACTN</name>
<protein>
    <submittedName>
        <fullName evidence="3">Uncharacterized protein</fullName>
    </submittedName>
</protein>